<dbReference type="Proteomes" id="UP000272400">
    <property type="component" value="Unassembled WGS sequence"/>
</dbReference>
<dbReference type="AlphaFoldDB" id="A0A3N1CPA9"/>
<organism evidence="1 2">
    <name type="scientific">Actinocorallia herbida</name>
    <dbReference type="NCBI Taxonomy" id="58109"/>
    <lineage>
        <taxon>Bacteria</taxon>
        <taxon>Bacillati</taxon>
        <taxon>Actinomycetota</taxon>
        <taxon>Actinomycetes</taxon>
        <taxon>Streptosporangiales</taxon>
        <taxon>Thermomonosporaceae</taxon>
        <taxon>Actinocorallia</taxon>
    </lineage>
</organism>
<sequence>MTTTQTAPAPRLETVECGGTHHSKDHRMVRWSIRRHGAVCPACANTGFYTRCARCLVTNCTGGKDCPTCLNCDDNKDVACECDGGIVDGDQNCTICAGTGHLVCPAC</sequence>
<evidence type="ECO:0000313" key="1">
    <source>
        <dbReference type="EMBL" id="ROO82558.1"/>
    </source>
</evidence>
<accession>A0A3N1CPA9</accession>
<reference evidence="1 2" key="1">
    <citation type="submission" date="2018-11" db="EMBL/GenBank/DDBJ databases">
        <title>Sequencing the genomes of 1000 actinobacteria strains.</title>
        <authorList>
            <person name="Klenk H.-P."/>
        </authorList>
    </citation>
    <scope>NUCLEOTIDE SEQUENCE [LARGE SCALE GENOMIC DNA]</scope>
    <source>
        <strain evidence="1 2">DSM 44254</strain>
    </source>
</reference>
<evidence type="ECO:0000313" key="2">
    <source>
        <dbReference type="Proteomes" id="UP000272400"/>
    </source>
</evidence>
<protein>
    <submittedName>
        <fullName evidence="1">Uncharacterized protein</fullName>
    </submittedName>
</protein>
<comment type="caution">
    <text evidence="1">The sequence shown here is derived from an EMBL/GenBank/DDBJ whole genome shotgun (WGS) entry which is preliminary data.</text>
</comment>
<gene>
    <name evidence="1" type="ORF">EDD29_0038</name>
</gene>
<keyword evidence="2" id="KW-1185">Reference proteome</keyword>
<name>A0A3N1CPA9_9ACTN</name>
<dbReference type="EMBL" id="RJKE01000001">
    <property type="protein sequence ID" value="ROO82558.1"/>
    <property type="molecule type" value="Genomic_DNA"/>
</dbReference>
<proteinExistence type="predicted"/>
<dbReference type="RefSeq" id="WP_123661570.1">
    <property type="nucleotide sequence ID" value="NZ_RJKE01000001.1"/>
</dbReference>